<sequence>MKKSVSDFLIAIGVFLVANFVAVLSGFNEHWVLWTSDYSAVGLNELPVALAFLSLALAWYAWRRLQDANASHQELSKIVEQLSEQVEERKLAVEQAQVLSETKNEMLEYEYLRSKKLQQVRMMSDALAAASTLDELQEISVKYLKNLIPDHTVAVLFANKAFENWALAGAWGEHKDKVYPNVKLEECQVLQQGRPYIDSSNTQKMLCDNANLTTIKSVACYPITCHEMQFGVLHIRSERLTESLLSKEDEQRIIAVCNTIGLHFNNAQLRTELSMASNRDELTGLLNRRGLGNTLKREVTTSGQQGYEVTVAMIDIDHFKSYNDSFGHQEGDKALKFVAETLAKNMRARDVVARYGGEEFILVLPNTSKIIAYKKLKMLIATVAKDSEISPDCKRAITLSAGIATCPQDKNSEEALIKSADLALYAAKKRGRNCVMAYKAASTKVSAAKQPAAVSIIPTKQVK</sequence>
<feature type="coiled-coil region" evidence="4">
    <location>
        <begin position="65"/>
        <end position="99"/>
    </location>
</feature>
<dbReference type="GO" id="GO:0052621">
    <property type="term" value="F:diguanylate cyclase activity"/>
    <property type="evidence" value="ECO:0007669"/>
    <property type="project" value="UniProtKB-EC"/>
</dbReference>
<organism evidence="7 8">
    <name type="scientific">Neptunomonas japonica JAMM 1380</name>
    <dbReference type="NCBI Taxonomy" id="1441457"/>
    <lineage>
        <taxon>Bacteria</taxon>
        <taxon>Pseudomonadati</taxon>
        <taxon>Pseudomonadota</taxon>
        <taxon>Gammaproteobacteria</taxon>
        <taxon>Oceanospirillales</taxon>
        <taxon>Oceanospirillaceae</taxon>
        <taxon>Neptunomonas</taxon>
    </lineage>
</organism>
<feature type="transmembrane region" description="Helical" evidence="5">
    <location>
        <begin position="46"/>
        <end position="62"/>
    </location>
</feature>
<dbReference type="Gene3D" id="3.30.70.270">
    <property type="match status" value="1"/>
</dbReference>
<dbReference type="AlphaFoldDB" id="A0A7R6PJU0"/>
<proteinExistence type="predicted"/>
<dbReference type="Pfam" id="PF00990">
    <property type="entry name" value="GGDEF"/>
    <property type="match status" value="1"/>
</dbReference>
<dbReference type="InterPro" id="IPR050469">
    <property type="entry name" value="Diguanylate_Cyclase"/>
</dbReference>
<reference evidence="7 8" key="1">
    <citation type="journal article" date="2008" name="Int. J. Syst. Evol. Microbiol.">
        <title>Neptunomonas japonica sp. nov., an Osedax japonicus symbiont-like bacterium isolated from sediment adjacent to sperm whale carcasses off Kagoshima, Japan.</title>
        <authorList>
            <person name="Miyazaki M."/>
            <person name="Nogi Y."/>
            <person name="Fujiwara Y."/>
            <person name="Kawato M."/>
            <person name="Kubokawa K."/>
            <person name="Horikoshi K."/>
        </authorList>
    </citation>
    <scope>NUCLEOTIDE SEQUENCE [LARGE SCALE GENOMIC DNA]</scope>
    <source>
        <strain evidence="7 8">JAMM 1380</strain>
    </source>
</reference>
<evidence type="ECO:0000256" key="2">
    <source>
        <dbReference type="ARBA" id="ARBA00012528"/>
    </source>
</evidence>
<dbReference type="Proteomes" id="UP000595332">
    <property type="component" value="Chromosome"/>
</dbReference>
<dbReference type="SUPFAM" id="SSF55073">
    <property type="entry name" value="Nucleotide cyclase"/>
    <property type="match status" value="1"/>
</dbReference>
<dbReference type="PANTHER" id="PTHR45138:SF9">
    <property type="entry name" value="DIGUANYLATE CYCLASE DGCM-RELATED"/>
    <property type="match status" value="1"/>
</dbReference>
<dbReference type="RefSeq" id="WP_201350170.1">
    <property type="nucleotide sequence ID" value="NZ_AP014546.1"/>
</dbReference>
<gene>
    <name evidence="7" type="ORF">NEJAP_1609</name>
</gene>
<dbReference type="FunFam" id="3.30.70.270:FF:000001">
    <property type="entry name" value="Diguanylate cyclase domain protein"/>
    <property type="match status" value="1"/>
</dbReference>
<dbReference type="InterPro" id="IPR000160">
    <property type="entry name" value="GGDEF_dom"/>
</dbReference>
<dbReference type="EC" id="2.7.7.65" evidence="2"/>
<keyword evidence="5" id="KW-1133">Transmembrane helix</keyword>
<name>A0A7R6PJU0_9GAMM</name>
<dbReference type="InterPro" id="IPR029016">
    <property type="entry name" value="GAF-like_dom_sf"/>
</dbReference>
<dbReference type="SUPFAM" id="SSF55781">
    <property type="entry name" value="GAF domain-like"/>
    <property type="match status" value="1"/>
</dbReference>
<evidence type="ECO:0000256" key="3">
    <source>
        <dbReference type="ARBA" id="ARBA00034247"/>
    </source>
</evidence>
<dbReference type="InterPro" id="IPR043128">
    <property type="entry name" value="Rev_trsase/Diguanyl_cyclase"/>
</dbReference>
<evidence type="ECO:0000256" key="5">
    <source>
        <dbReference type="SAM" id="Phobius"/>
    </source>
</evidence>
<dbReference type="PROSITE" id="PS50887">
    <property type="entry name" value="GGDEF"/>
    <property type="match status" value="1"/>
</dbReference>
<dbReference type="CDD" id="cd01949">
    <property type="entry name" value="GGDEF"/>
    <property type="match status" value="1"/>
</dbReference>
<accession>A0A7R6PJU0</accession>
<dbReference type="InterPro" id="IPR029787">
    <property type="entry name" value="Nucleotide_cyclase"/>
</dbReference>
<dbReference type="EMBL" id="AP014546">
    <property type="protein sequence ID" value="BBB29561.1"/>
    <property type="molecule type" value="Genomic_DNA"/>
</dbReference>
<keyword evidence="5" id="KW-0472">Membrane</keyword>
<keyword evidence="4" id="KW-0175">Coiled coil</keyword>
<evidence type="ECO:0000313" key="8">
    <source>
        <dbReference type="Proteomes" id="UP000595332"/>
    </source>
</evidence>
<dbReference type="KEGG" id="njp:NEJAP_1609"/>
<feature type="transmembrane region" description="Helical" evidence="5">
    <location>
        <begin position="7"/>
        <end position="26"/>
    </location>
</feature>
<evidence type="ECO:0000313" key="7">
    <source>
        <dbReference type="EMBL" id="BBB29561.1"/>
    </source>
</evidence>
<protein>
    <recommendedName>
        <fullName evidence="2">diguanylate cyclase</fullName>
        <ecNumber evidence="2">2.7.7.65</ecNumber>
    </recommendedName>
</protein>
<evidence type="ECO:0000259" key="6">
    <source>
        <dbReference type="PROSITE" id="PS50887"/>
    </source>
</evidence>
<dbReference type="SMART" id="SM00267">
    <property type="entry name" value="GGDEF"/>
    <property type="match status" value="1"/>
</dbReference>
<keyword evidence="5" id="KW-0812">Transmembrane</keyword>
<dbReference type="Gene3D" id="3.30.450.40">
    <property type="match status" value="1"/>
</dbReference>
<feature type="domain" description="GGDEF" evidence="6">
    <location>
        <begin position="307"/>
        <end position="440"/>
    </location>
</feature>
<comment type="catalytic activity">
    <reaction evidence="3">
        <text>2 GTP = 3',3'-c-di-GMP + 2 diphosphate</text>
        <dbReference type="Rhea" id="RHEA:24898"/>
        <dbReference type="ChEBI" id="CHEBI:33019"/>
        <dbReference type="ChEBI" id="CHEBI:37565"/>
        <dbReference type="ChEBI" id="CHEBI:58805"/>
        <dbReference type="EC" id="2.7.7.65"/>
    </reaction>
</comment>
<keyword evidence="8" id="KW-1185">Reference proteome</keyword>
<dbReference type="NCBIfam" id="TIGR00254">
    <property type="entry name" value="GGDEF"/>
    <property type="match status" value="1"/>
</dbReference>
<dbReference type="PANTHER" id="PTHR45138">
    <property type="entry name" value="REGULATORY COMPONENTS OF SENSORY TRANSDUCTION SYSTEM"/>
    <property type="match status" value="1"/>
</dbReference>
<evidence type="ECO:0000256" key="4">
    <source>
        <dbReference type="SAM" id="Coils"/>
    </source>
</evidence>
<comment type="cofactor">
    <cofactor evidence="1">
        <name>Mg(2+)</name>
        <dbReference type="ChEBI" id="CHEBI:18420"/>
    </cofactor>
</comment>
<evidence type="ECO:0000256" key="1">
    <source>
        <dbReference type="ARBA" id="ARBA00001946"/>
    </source>
</evidence>